<dbReference type="EMBL" id="FNXT01000921">
    <property type="protein sequence ID" value="SZX69354.1"/>
    <property type="molecule type" value="Genomic_DNA"/>
</dbReference>
<gene>
    <name evidence="3" type="ORF">BQ4739_LOCUS9639</name>
</gene>
<dbReference type="STRING" id="3088.A0A383VX66"/>
<feature type="domain" description="Tectonic-1-3" evidence="2">
    <location>
        <begin position="430"/>
        <end position="595"/>
    </location>
</feature>
<keyword evidence="1" id="KW-0732">Signal</keyword>
<organism evidence="3 4">
    <name type="scientific">Tetradesmus obliquus</name>
    <name type="common">Green alga</name>
    <name type="synonym">Acutodesmus obliquus</name>
    <dbReference type="NCBI Taxonomy" id="3088"/>
    <lineage>
        <taxon>Eukaryota</taxon>
        <taxon>Viridiplantae</taxon>
        <taxon>Chlorophyta</taxon>
        <taxon>core chlorophytes</taxon>
        <taxon>Chlorophyceae</taxon>
        <taxon>CS clade</taxon>
        <taxon>Sphaeropleales</taxon>
        <taxon>Scenedesmaceae</taxon>
        <taxon>Tetradesmus</taxon>
    </lineage>
</organism>
<dbReference type="PANTHER" id="PTHR14611">
    <property type="entry name" value="TECTONIC FAMILY MEMBER"/>
    <property type="match status" value="1"/>
</dbReference>
<dbReference type="InterPro" id="IPR011677">
    <property type="entry name" value="TCTN1-3_dom"/>
</dbReference>
<dbReference type="GO" id="GO:0030030">
    <property type="term" value="P:cell projection organization"/>
    <property type="evidence" value="ECO:0007669"/>
    <property type="project" value="UniProtKB-KW"/>
</dbReference>
<feature type="signal peptide" evidence="1">
    <location>
        <begin position="1"/>
        <end position="28"/>
    </location>
</feature>
<protein>
    <recommendedName>
        <fullName evidence="2">Tectonic-1-3 domain-containing protein</fullName>
    </recommendedName>
</protein>
<dbReference type="InterPro" id="IPR040354">
    <property type="entry name" value="TCTN1-3"/>
</dbReference>
<evidence type="ECO:0000313" key="3">
    <source>
        <dbReference type="EMBL" id="SZX69354.1"/>
    </source>
</evidence>
<dbReference type="Pfam" id="PF07773">
    <property type="entry name" value="TCTN_DUF1619"/>
    <property type="match status" value="1"/>
</dbReference>
<sequence length="661" mass="68148">MSKATKLLFYSWLLKLALLLHQHPPAYAAASYATYPIDWAAIEADASSSSDSNSTSLTSSCMCALLNSGTCTPNCCCDPACPAAVVAGFRAASSCLPEGPPPEQLAYCTPEEPFAKVNLPSGDFYHIQKAAADADFWTQLLCIQADRNPSLGMYYPDPPAGDVGTNAQYATCPAKQTPAMLSSNSYSYNQAITVSAPAASGRVRGPFSLPAGALSAECSSMAQVGFMARMPASLKAQSSSCQRTIRTAAALSALCSNRYSPLSPTYYAGLQFPATPASTTLKAINLTSMQILDPATGALTALDPATALVAPNAANGPPAACTGVVLEAHFVFRYTAGSSDSDSGALSSAGVSLVLGNVSMPAGSVPLVLDTAFSVSWINSSAPVSALQPFSGAPGYLPGFPVLAGVLAADPVAASSSAAAAPKAVSRLTGGLQLPGATAAGRCSGSSSSAVGVGFGYNTTSSCRIAMTLAQLRAFCTANEPAAKVTELLAEWLDELTTQQVVLGIWGNADATRPSQWLPVQSSGWPAATDLEWSEATATCSNVITGFDINIVTGIAFASGNLQSKVLYAQVCFSVGSWSFNQMAGQTLQNFPLQFTASFVPKQQQPPALSLKPAPPLFAPLPPDLFYPFLTSAAERGGQPLGVLVLLAASVALQLLFVDRV</sequence>
<proteinExistence type="predicted"/>
<accession>A0A383VX66</accession>
<dbReference type="PANTHER" id="PTHR14611:SF2">
    <property type="entry name" value="TECTONIC"/>
    <property type="match status" value="1"/>
</dbReference>
<feature type="chain" id="PRO_5016996310" description="Tectonic-1-3 domain-containing protein" evidence="1">
    <location>
        <begin position="29"/>
        <end position="661"/>
    </location>
</feature>
<dbReference type="Proteomes" id="UP000256970">
    <property type="component" value="Unassembled WGS sequence"/>
</dbReference>
<dbReference type="AlphaFoldDB" id="A0A383VX66"/>
<reference evidence="3 4" key="1">
    <citation type="submission" date="2016-10" db="EMBL/GenBank/DDBJ databases">
        <authorList>
            <person name="Cai Z."/>
        </authorList>
    </citation>
    <scope>NUCLEOTIDE SEQUENCE [LARGE SCALE GENOMIC DNA]</scope>
</reference>
<evidence type="ECO:0000259" key="2">
    <source>
        <dbReference type="Pfam" id="PF07773"/>
    </source>
</evidence>
<evidence type="ECO:0000313" key="4">
    <source>
        <dbReference type="Proteomes" id="UP000256970"/>
    </source>
</evidence>
<evidence type="ECO:0000256" key="1">
    <source>
        <dbReference type="SAM" id="SignalP"/>
    </source>
</evidence>
<name>A0A383VX66_TETOB</name>
<keyword evidence="4" id="KW-1185">Reference proteome</keyword>